<dbReference type="EMBL" id="BAAARA010000007">
    <property type="protein sequence ID" value="GAA2346499.1"/>
    <property type="molecule type" value="Genomic_DNA"/>
</dbReference>
<dbReference type="Proteomes" id="UP001501218">
    <property type="component" value="Unassembled WGS sequence"/>
</dbReference>
<name>A0ABN3G8R1_9PSEU</name>
<protein>
    <submittedName>
        <fullName evidence="1">Uncharacterized protein</fullName>
    </submittedName>
</protein>
<organism evidence="1 2">
    <name type="scientific">Saccharopolyspora halophila</name>
    <dbReference type="NCBI Taxonomy" id="405551"/>
    <lineage>
        <taxon>Bacteria</taxon>
        <taxon>Bacillati</taxon>
        <taxon>Actinomycetota</taxon>
        <taxon>Actinomycetes</taxon>
        <taxon>Pseudonocardiales</taxon>
        <taxon>Pseudonocardiaceae</taxon>
        <taxon>Saccharopolyspora</taxon>
    </lineage>
</organism>
<reference evidence="1 2" key="1">
    <citation type="journal article" date="2019" name="Int. J. Syst. Evol. Microbiol.">
        <title>The Global Catalogue of Microorganisms (GCM) 10K type strain sequencing project: providing services to taxonomists for standard genome sequencing and annotation.</title>
        <authorList>
            <consortium name="The Broad Institute Genomics Platform"/>
            <consortium name="The Broad Institute Genome Sequencing Center for Infectious Disease"/>
            <person name="Wu L."/>
            <person name="Ma J."/>
        </authorList>
    </citation>
    <scope>NUCLEOTIDE SEQUENCE [LARGE SCALE GENOMIC DNA]</scope>
    <source>
        <strain evidence="1 2">JCM 16221</strain>
    </source>
</reference>
<accession>A0ABN3G8R1</accession>
<comment type="caution">
    <text evidence="1">The sequence shown here is derived from an EMBL/GenBank/DDBJ whole genome shotgun (WGS) entry which is preliminary data.</text>
</comment>
<evidence type="ECO:0000313" key="2">
    <source>
        <dbReference type="Proteomes" id="UP001501218"/>
    </source>
</evidence>
<sequence length="79" mass="8875">MEEIGDVVGDAEIVAAETDADIARPQLVARILVVPQDLHIRAKLRGNDVRRVHGRGSRYPVTAFGARTRSHHLRVRARW</sequence>
<proteinExistence type="predicted"/>
<gene>
    <name evidence="1" type="ORF">GCM10009854_24280</name>
</gene>
<evidence type="ECO:0000313" key="1">
    <source>
        <dbReference type="EMBL" id="GAA2346499.1"/>
    </source>
</evidence>
<keyword evidence="2" id="KW-1185">Reference proteome</keyword>